<organism evidence="4 5">
    <name type="scientific">Methanoculleus frigidifontis</name>
    <dbReference type="NCBI Taxonomy" id="2584085"/>
    <lineage>
        <taxon>Archaea</taxon>
        <taxon>Methanobacteriati</taxon>
        <taxon>Methanobacteriota</taxon>
        <taxon>Stenosarchaea group</taxon>
        <taxon>Methanomicrobia</taxon>
        <taxon>Methanomicrobiales</taxon>
        <taxon>Methanomicrobiaceae</taxon>
        <taxon>Methanoculleus</taxon>
    </lineage>
</organism>
<dbReference type="InterPro" id="IPR000573">
    <property type="entry name" value="AconitaseA/IPMdHydase_ssu_swvl"/>
</dbReference>
<accession>A0ABT8MBP2</accession>
<dbReference type="Pfam" id="PF00694">
    <property type="entry name" value="Aconitase_C"/>
    <property type="match status" value="1"/>
</dbReference>
<dbReference type="InterPro" id="IPR015928">
    <property type="entry name" value="Aconitase/3IPM_dehydase_swvl"/>
</dbReference>
<comment type="caution">
    <text evidence="4">The sequence shown here is derived from an EMBL/GenBank/DDBJ whole genome shotgun (WGS) entry which is preliminary data.</text>
</comment>
<name>A0ABT8MBP2_9EURY</name>
<dbReference type="RefSeq" id="WP_301664442.1">
    <property type="nucleotide sequence ID" value="NZ_VCYH01000006.1"/>
</dbReference>
<dbReference type="PANTHER" id="PTHR43345">
    <property type="entry name" value="3-ISOPROPYLMALATE DEHYDRATASE SMALL SUBUNIT 2-RELATED-RELATED"/>
    <property type="match status" value="1"/>
</dbReference>
<feature type="domain" description="Aconitase A/isopropylmalate dehydratase small subunit swivel" evidence="3">
    <location>
        <begin position="52"/>
        <end position="99"/>
    </location>
</feature>
<dbReference type="CDD" id="cd01577">
    <property type="entry name" value="IPMI_Swivel"/>
    <property type="match status" value="1"/>
</dbReference>
<reference evidence="4" key="1">
    <citation type="submission" date="2019-05" db="EMBL/GenBank/DDBJ databases">
        <title>Methanoculleus sp. FWC-SCC1, a methanogenic archaeon isolated from deep marine cold seep.</title>
        <authorList>
            <person name="Chen Y.-W."/>
            <person name="Chen S.-C."/>
            <person name="Teng N.-H."/>
            <person name="Lai M.-C."/>
        </authorList>
    </citation>
    <scope>NUCLEOTIDE SEQUENCE</scope>
    <source>
        <strain evidence="4">FWC-SCC1</strain>
    </source>
</reference>
<protein>
    <submittedName>
        <fullName evidence="4">3-isopropylmalate dehydratase</fullName>
    </submittedName>
</protein>
<keyword evidence="2" id="KW-0456">Lyase</keyword>
<dbReference type="InterPro" id="IPR050075">
    <property type="entry name" value="LeuD"/>
</dbReference>
<dbReference type="Gene3D" id="3.20.19.10">
    <property type="entry name" value="Aconitase, domain 4"/>
    <property type="match status" value="1"/>
</dbReference>
<dbReference type="EMBL" id="VCYH01000006">
    <property type="protein sequence ID" value="MDN7025295.1"/>
    <property type="molecule type" value="Genomic_DNA"/>
</dbReference>
<sequence>MHGAGHAVCLGSDIDTDIIIAGRYLRTKNRSVWAEHIFEDLDPALAPRLAGAVILAGKNMGCGSSREQAVIALKEAGVAGIVAPSFARIFFRNAINVGLPVIEAEVPCREGASVRFDLDAGWVEVDGDRFPVRPLSPRMIEILRAGGLVDHWRSQR</sequence>
<dbReference type="NCBIfam" id="TIGR02087">
    <property type="entry name" value="LEUD_arch"/>
    <property type="match status" value="1"/>
</dbReference>
<evidence type="ECO:0000259" key="3">
    <source>
        <dbReference type="Pfam" id="PF00694"/>
    </source>
</evidence>
<evidence type="ECO:0000313" key="5">
    <source>
        <dbReference type="Proteomes" id="UP001168338"/>
    </source>
</evidence>
<proteinExistence type="inferred from homology"/>
<dbReference type="InterPro" id="IPR033940">
    <property type="entry name" value="IPMI_Swivel"/>
</dbReference>
<dbReference type="Proteomes" id="UP001168338">
    <property type="component" value="Unassembled WGS sequence"/>
</dbReference>
<dbReference type="PANTHER" id="PTHR43345:SF2">
    <property type="entry name" value="3-ISOPROPYLMALATE DEHYDRATASE SMALL SUBUNIT 1"/>
    <property type="match status" value="1"/>
</dbReference>
<gene>
    <name evidence="4" type="ORF">FGU65_10390</name>
</gene>
<evidence type="ECO:0000256" key="1">
    <source>
        <dbReference type="ARBA" id="ARBA00009869"/>
    </source>
</evidence>
<evidence type="ECO:0000313" key="4">
    <source>
        <dbReference type="EMBL" id="MDN7025295.1"/>
    </source>
</evidence>
<keyword evidence="5" id="KW-1185">Reference proteome</keyword>
<evidence type="ECO:0000256" key="2">
    <source>
        <dbReference type="ARBA" id="ARBA00023239"/>
    </source>
</evidence>
<dbReference type="InterPro" id="IPR011827">
    <property type="entry name" value="LeuD_type2/HacB/DmdB"/>
</dbReference>
<dbReference type="SUPFAM" id="SSF52016">
    <property type="entry name" value="LeuD/IlvD-like"/>
    <property type="match status" value="1"/>
</dbReference>
<comment type="similarity">
    <text evidence="1">Belongs to the LeuD family. LeuD type 2 subfamily.</text>
</comment>